<evidence type="ECO:0008006" key="4">
    <source>
        <dbReference type="Google" id="ProtNLM"/>
    </source>
</evidence>
<feature type="region of interest" description="Disordered" evidence="1">
    <location>
        <begin position="1"/>
        <end position="25"/>
    </location>
</feature>
<dbReference type="InterPro" id="IPR043502">
    <property type="entry name" value="DNA/RNA_pol_sf"/>
</dbReference>
<dbReference type="OrthoDB" id="2286242at2759"/>
<comment type="caution">
    <text evidence="2">The sequence shown here is derived from an EMBL/GenBank/DDBJ whole genome shotgun (WGS) entry which is preliminary data.</text>
</comment>
<proteinExistence type="predicted"/>
<keyword evidence="3" id="KW-1185">Reference proteome</keyword>
<dbReference type="EMBL" id="AVOT02091476">
    <property type="protein sequence ID" value="MBW0573144.1"/>
    <property type="molecule type" value="Genomic_DNA"/>
</dbReference>
<dbReference type="Gene3D" id="3.10.10.10">
    <property type="entry name" value="HIV Type 1 Reverse Transcriptase, subunit A, domain 1"/>
    <property type="match status" value="1"/>
</dbReference>
<name>A0A9Q3K4R6_9BASI</name>
<evidence type="ECO:0000313" key="3">
    <source>
        <dbReference type="Proteomes" id="UP000765509"/>
    </source>
</evidence>
<dbReference type="InterPro" id="IPR053134">
    <property type="entry name" value="RNA-dir_DNA_polymerase"/>
</dbReference>
<reference evidence="2" key="1">
    <citation type="submission" date="2021-03" db="EMBL/GenBank/DDBJ databases">
        <title>Draft genome sequence of rust myrtle Austropuccinia psidii MF-1, a brazilian biotype.</title>
        <authorList>
            <person name="Quecine M.C."/>
            <person name="Pachon D.M.R."/>
            <person name="Bonatelli M.L."/>
            <person name="Correr F.H."/>
            <person name="Franceschini L.M."/>
            <person name="Leite T.F."/>
            <person name="Margarido G.R.A."/>
            <person name="Almeida C.A."/>
            <person name="Ferrarezi J.A."/>
            <person name="Labate C.A."/>
        </authorList>
    </citation>
    <scope>NUCLEOTIDE SEQUENCE</scope>
    <source>
        <strain evidence="2">MF-1</strain>
    </source>
</reference>
<protein>
    <recommendedName>
        <fullName evidence="4">Reverse transcriptase domain-containing protein</fullName>
    </recommendedName>
</protein>
<accession>A0A9Q3K4R6</accession>
<dbReference type="PANTHER" id="PTHR24559:SF444">
    <property type="entry name" value="REVERSE TRANSCRIPTASE DOMAIN-CONTAINING PROTEIN"/>
    <property type="match status" value="1"/>
</dbReference>
<dbReference type="Gene3D" id="3.30.70.270">
    <property type="match status" value="1"/>
</dbReference>
<organism evidence="2 3">
    <name type="scientific">Austropuccinia psidii MF-1</name>
    <dbReference type="NCBI Taxonomy" id="1389203"/>
    <lineage>
        <taxon>Eukaryota</taxon>
        <taxon>Fungi</taxon>
        <taxon>Dikarya</taxon>
        <taxon>Basidiomycota</taxon>
        <taxon>Pucciniomycotina</taxon>
        <taxon>Pucciniomycetes</taxon>
        <taxon>Pucciniales</taxon>
        <taxon>Sphaerophragmiaceae</taxon>
        <taxon>Austropuccinia</taxon>
    </lineage>
</organism>
<sequence>MISDPELELSMSDSNRYKSHSKVSNRHLHEPLQAVLQSLQGLNNKKQITTIKNEEKGPEKDFFHRLTTERGKIQSLINRKKKEKLIDLLFKYKNSFETDKEPLGPAYPASPRVREALEVHIKEFIDLVVLRKVGHNEQLEVTTPVIITWNNGKSRMVGDFRALKTYTIPERYPNHRIHETLTQLSQVKFIKAMDALKGFHQNVSQQTMPRNY</sequence>
<evidence type="ECO:0000313" key="2">
    <source>
        <dbReference type="EMBL" id="MBW0573144.1"/>
    </source>
</evidence>
<gene>
    <name evidence="2" type="ORF">O181_112859</name>
</gene>
<dbReference type="Proteomes" id="UP000765509">
    <property type="component" value="Unassembled WGS sequence"/>
</dbReference>
<dbReference type="PANTHER" id="PTHR24559">
    <property type="entry name" value="TRANSPOSON TY3-I GAG-POL POLYPROTEIN"/>
    <property type="match status" value="1"/>
</dbReference>
<dbReference type="AlphaFoldDB" id="A0A9Q3K4R6"/>
<dbReference type="SUPFAM" id="SSF56672">
    <property type="entry name" value="DNA/RNA polymerases"/>
    <property type="match status" value="1"/>
</dbReference>
<evidence type="ECO:0000256" key="1">
    <source>
        <dbReference type="SAM" id="MobiDB-lite"/>
    </source>
</evidence>
<dbReference type="InterPro" id="IPR043128">
    <property type="entry name" value="Rev_trsase/Diguanyl_cyclase"/>
</dbReference>